<keyword evidence="2" id="KW-1185">Reference proteome</keyword>
<protein>
    <submittedName>
        <fullName evidence="1">Uncharacterized protein</fullName>
    </submittedName>
</protein>
<dbReference type="Proteomes" id="UP000238479">
    <property type="component" value="Chromosome 2"/>
</dbReference>
<dbReference type="AlphaFoldDB" id="A0A2P6RLA8"/>
<gene>
    <name evidence="1" type="ORF">RchiOBHm_Chr2g0097201</name>
</gene>
<name>A0A2P6RLA8_ROSCH</name>
<dbReference type="EMBL" id="PDCK01000040">
    <property type="protein sequence ID" value="PRQ47208.1"/>
    <property type="molecule type" value="Genomic_DNA"/>
</dbReference>
<evidence type="ECO:0000313" key="1">
    <source>
        <dbReference type="EMBL" id="PRQ47208.1"/>
    </source>
</evidence>
<dbReference type="Gramene" id="PRQ47208">
    <property type="protein sequence ID" value="PRQ47208"/>
    <property type="gene ID" value="RchiOBHm_Chr2g0097201"/>
</dbReference>
<proteinExistence type="predicted"/>
<evidence type="ECO:0000313" key="2">
    <source>
        <dbReference type="Proteomes" id="UP000238479"/>
    </source>
</evidence>
<accession>A0A2P6RLA8</accession>
<sequence length="47" mass="4882">MRHGRTGHLLSAFLRLRVAGDAVTTVTLLICCLAVKGAGSSLLVCSL</sequence>
<reference evidence="1 2" key="1">
    <citation type="journal article" date="2018" name="Nat. Genet.">
        <title>The Rosa genome provides new insights in the design of modern roses.</title>
        <authorList>
            <person name="Bendahmane M."/>
        </authorList>
    </citation>
    <scope>NUCLEOTIDE SEQUENCE [LARGE SCALE GENOMIC DNA]</scope>
    <source>
        <strain evidence="2">cv. Old Blush</strain>
    </source>
</reference>
<comment type="caution">
    <text evidence="1">The sequence shown here is derived from an EMBL/GenBank/DDBJ whole genome shotgun (WGS) entry which is preliminary data.</text>
</comment>
<organism evidence="1 2">
    <name type="scientific">Rosa chinensis</name>
    <name type="common">China rose</name>
    <dbReference type="NCBI Taxonomy" id="74649"/>
    <lineage>
        <taxon>Eukaryota</taxon>
        <taxon>Viridiplantae</taxon>
        <taxon>Streptophyta</taxon>
        <taxon>Embryophyta</taxon>
        <taxon>Tracheophyta</taxon>
        <taxon>Spermatophyta</taxon>
        <taxon>Magnoliopsida</taxon>
        <taxon>eudicotyledons</taxon>
        <taxon>Gunneridae</taxon>
        <taxon>Pentapetalae</taxon>
        <taxon>rosids</taxon>
        <taxon>fabids</taxon>
        <taxon>Rosales</taxon>
        <taxon>Rosaceae</taxon>
        <taxon>Rosoideae</taxon>
        <taxon>Rosoideae incertae sedis</taxon>
        <taxon>Rosa</taxon>
    </lineage>
</organism>